<feature type="transmembrane region" description="Helical" evidence="7">
    <location>
        <begin position="162"/>
        <end position="184"/>
    </location>
</feature>
<feature type="transmembrane region" description="Helical" evidence="7">
    <location>
        <begin position="63"/>
        <end position="84"/>
    </location>
</feature>
<accession>A0ABQ7S9H3</accession>
<feature type="transmembrane region" description="Helical" evidence="7">
    <location>
        <begin position="96"/>
        <end position="117"/>
    </location>
</feature>
<evidence type="ECO:0000313" key="10">
    <source>
        <dbReference type="EMBL" id="KAG9510078.1"/>
    </source>
</evidence>
<feature type="domain" description="Ion transport" evidence="8">
    <location>
        <begin position="105"/>
        <end position="263"/>
    </location>
</feature>
<comment type="subcellular location">
    <subcellularLocation>
        <location evidence="1">Membrane</location>
        <topology evidence="1">Multi-pass membrane protein</topology>
    </subcellularLocation>
</comment>
<evidence type="ECO:0000256" key="2">
    <source>
        <dbReference type="ARBA" id="ARBA00022692"/>
    </source>
</evidence>
<dbReference type="Proteomes" id="UP000825002">
    <property type="component" value="Unassembled WGS sequence"/>
</dbReference>
<organism evidence="10 11">
    <name type="scientific">Fragariocoptes setiger</name>
    <dbReference type="NCBI Taxonomy" id="1670756"/>
    <lineage>
        <taxon>Eukaryota</taxon>
        <taxon>Metazoa</taxon>
        <taxon>Ecdysozoa</taxon>
        <taxon>Arthropoda</taxon>
        <taxon>Chelicerata</taxon>
        <taxon>Arachnida</taxon>
        <taxon>Acari</taxon>
        <taxon>Acariformes</taxon>
        <taxon>Trombidiformes</taxon>
        <taxon>Prostigmata</taxon>
        <taxon>Eupodina</taxon>
        <taxon>Eriophyoidea</taxon>
        <taxon>Phytoptidae</taxon>
        <taxon>Fragariocoptes</taxon>
    </lineage>
</organism>
<dbReference type="EMBL" id="JAIFTH010000240">
    <property type="protein sequence ID" value="KAG9510078.1"/>
    <property type="molecule type" value="Genomic_DNA"/>
</dbReference>
<dbReference type="Pfam" id="PF00520">
    <property type="entry name" value="Ion_trans"/>
    <property type="match status" value="1"/>
</dbReference>
<evidence type="ECO:0000256" key="4">
    <source>
        <dbReference type="ARBA" id="ARBA00022989"/>
    </source>
</evidence>
<evidence type="ECO:0000256" key="1">
    <source>
        <dbReference type="ARBA" id="ARBA00004141"/>
    </source>
</evidence>
<keyword evidence="11" id="KW-1185">Reference proteome</keyword>
<evidence type="ECO:0000313" key="11">
    <source>
        <dbReference type="Proteomes" id="UP000825002"/>
    </source>
</evidence>
<feature type="transmembrane region" description="Helical" evidence="7">
    <location>
        <begin position="227"/>
        <end position="249"/>
    </location>
</feature>
<keyword evidence="3" id="KW-0677">Repeat</keyword>
<keyword evidence="2 7" id="KW-0812">Transmembrane</keyword>
<evidence type="ECO:0000256" key="5">
    <source>
        <dbReference type="ARBA" id="ARBA00023136"/>
    </source>
</evidence>
<name>A0ABQ7S9H3_9ACAR</name>
<dbReference type="Gene3D" id="1.10.287.70">
    <property type="match status" value="1"/>
</dbReference>
<dbReference type="EMBL" id="JAIFTH010000565">
    <property type="protein sequence ID" value="KAG9509282.1"/>
    <property type="molecule type" value="Genomic_DNA"/>
</dbReference>
<dbReference type="PANTHER" id="PTHR10582">
    <property type="entry name" value="TRANSIENT RECEPTOR POTENTIAL ION CHANNEL PROTEIN"/>
    <property type="match status" value="1"/>
</dbReference>
<keyword evidence="10" id="KW-0675">Receptor</keyword>
<protein>
    <submittedName>
        <fullName evidence="10">Transient receptor potential cation channel subfamily V member 6</fullName>
    </submittedName>
</protein>
<proteinExistence type="predicted"/>
<dbReference type="InterPro" id="IPR005821">
    <property type="entry name" value="Ion_trans_dom"/>
</dbReference>
<evidence type="ECO:0000256" key="7">
    <source>
        <dbReference type="SAM" id="Phobius"/>
    </source>
</evidence>
<evidence type="ECO:0000259" key="8">
    <source>
        <dbReference type="Pfam" id="PF00520"/>
    </source>
</evidence>
<evidence type="ECO:0000313" key="9">
    <source>
        <dbReference type="EMBL" id="KAG9509282.1"/>
    </source>
</evidence>
<feature type="non-terminal residue" evidence="10">
    <location>
        <position position="1"/>
    </location>
</feature>
<feature type="transmembrane region" description="Helical" evidence="7">
    <location>
        <begin position="32"/>
        <end position="51"/>
    </location>
</feature>
<gene>
    <name evidence="10" type="primary">Trpv6</name>
    <name evidence="10" type="ORF">GZH46_01390</name>
    <name evidence="9" type="ORF">GZH46_02210</name>
</gene>
<comment type="caution">
    <text evidence="10">The sequence shown here is derived from an EMBL/GenBank/DDBJ whole genome shotgun (WGS) entry which is preliminary data.</text>
</comment>
<evidence type="ECO:0000256" key="3">
    <source>
        <dbReference type="ARBA" id="ARBA00022737"/>
    </source>
</evidence>
<evidence type="ECO:0000256" key="6">
    <source>
        <dbReference type="SAM" id="MobiDB-lite"/>
    </source>
</evidence>
<sequence>DGPAHLEMLDGIQSELLAAKWHTALRAKFHALLLKFSVYFVLTFVVSVLVVTPKAKLLGELAVVGGAVHYCCDYLLVPATILGTKLIGNTLTREPAFAMFNLSCVLIILCVPIRVLGLIQLERAITLLVLTLMPAKMWLLCRGFKSVGPFVVMVHKMIASDILCFVIIYAIFVIGFAQSFYIIFTTHTNVEHNYFLTFTDSMVSMFLMALNEFGEIFDQFAHTDYPLLAKALFVLYMILVSVLLINMLIAMMGKTYQDIASQTNENLRQWARIVLLIELLLSNRERRKLLSGYSKQVSETTTSSQTTQGSNSRVFCTSWPLDSNDRRDIDTFSNSSDE</sequence>
<feature type="compositionally biased region" description="Low complexity" evidence="6">
    <location>
        <begin position="300"/>
        <end position="312"/>
    </location>
</feature>
<keyword evidence="4 7" id="KW-1133">Transmembrane helix</keyword>
<dbReference type="PANTHER" id="PTHR10582:SF28">
    <property type="entry name" value="NANCHUNG, ISOFORM B"/>
    <property type="match status" value="1"/>
</dbReference>
<feature type="region of interest" description="Disordered" evidence="6">
    <location>
        <begin position="300"/>
        <end position="319"/>
    </location>
</feature>
<dbReference type="InterPro" id="IPR024862">
    <property type="entry name" value="TRPV"/>
</dbReference>
<reference evidence="10 11" key="1">
    <citation type="submission" date="2020-10" db="EMBL/GenBank/DDBJ databases">
        <authorList>
            <person name="Klimov P.B."/>
            <person name="Dyachkov S.M."/>
            <person name="Chetverikov P.E."/>
        </authorList>
    </citation>
    <scope>NUCLEOTIDE SEQUENCE [LARGE SCALE GENOMIC DNA]</scope>
    <source>
        <strain evidence="10">BMOC 18-1129-001#AD2665</strain>
        <tissue evidence="10">Entire mites</tissue>
    </source>
</reference>
<keyword evidence="5 7" id="KW-0472">Membrane</keyword>